<evidence type="ECO:0000313" key="2">
    <source>
        <dbReference type="EMBL" id="VFJ75565.1"/>
    </source>
</evidence>
<dbReference type="AlphaFoldDB" id="A0A450WY50"/>
<dbReference type="InterPro" id="IPR011852">
    <property type="entry name" value="TRAP_TAXI"/>
</dbReference>
<protein>
    <recommendedName>
        <fullName evidence="4">TRAP transporter solute receptor, TAXI family</fullName>
    </recommendedName>
</protein>
<evidence type="ECO:0000313" key="3">
    <source>
        <dbReference type="EMBL" id="VFK21946.1"/>
    </source>
</evidence>
<sequence>MDTETPSFQDCALWVANAKVPAETVYRLLSLIYAPEGLAHMANRKETFRQMSIENGIEGIVTPLHPGAIRFWREKGILE</sequence>
<organism evidence="3">
    <name type="scientific">Candidatus Kentrum sp. FM</name>
    <dbReference type="NCBI Taxonomy" id="2126340"/>
    <lineage>
        <taxon>Bacteria</taxon>
        <taxon>Pseudomonadati</taxon>
        <taxon>Pseudomonadota</taxon>
        <taxon>Gammaproteobacteria</taxon>
        <taxon>Candidatus Kentrum</taxon>
    </lineage>
</organism>
<name>A0A450WY50_9GAMM</name>
<accession>A0A450WY50</accession>
<dbReference type="SUPFAM" id="SSF53850">
    <property type="entry name" value="Periplasmic binding protein-like II"/>
    <property type="match status" value="1"/>
</dbReference>
<dbReference type="EMBL" id="CAADFA010000822">
    <property type="protein sequence ID" value="VFJ75085.1"/>
    <property type="molecule type" value="Genomic_DNA"/>
</dbReference>
<gene>
    <name evidence="2" type="ORF">BECKFM1743A_GA0114220_108453</name>
    <name evidence="3" type="ORF">BECKFM1743B_GA0114221_108283</name>
    <name evidence="1" type="ORF">BECKFM1743C_GA0114222_108223</name>
</gene>
<dbReference type="Gene3D" id="3.40.190.10">
    <property type="entry name" value="Periplasmic binding protein-like II"/>
    <property type="match status" value="1"/>
</dbReference>
<dbReference type="EMBL" id="CAADFL010000828">
    <property type="protein sequence ID" value="VFK21946.1"/>
    <property type="molecule type" value="Genomic_DNA"/>
</dbReference>
<dbReference type="Pfam" id="PF16868">
    <property type="entry name" value="NMT1_3"/>
    <property type="match status" value="1"/>
</dbReference>
<evidence type="ECO:0000313" key="1">
    <source>
        <dbReference type="EMBL" id="VFJ75085.1"/>
    </source>
</evidence>
<reference evidence="3" key="1">
    <citation type="submission" date="2019-02" db="EMBL/GenBank/DDBJ databases">
        <authorList>
            <person name="Gruber-Vodicka R. H."/>
            <person name="Seah K. B. B."/>
        </authorList>
    </citation>
    <scope>NUCLEOTIDE SEQUENCE</scope>
    <source>
        <strain evidence="2">BECK_BZ163</strain>
        <strain evidence="3">BECK_BZ164</strain>
        <strain evidence="1">BECK_BZ165</strain>
    </source>
</reference>
<dbReference type="EMBL" id="CAADEZ010000845">
    <property type="protein sequence ID" value="VFJ75565.1"/>
    <property type="molecule type" value="Genomic_DNA"/>
</dbReference>
<proteinExistence type="predicted"/>
<evidence type="ECO:0008006" key="4">
    <source>
        <dbReference type="Google" id="ProtNLM"/>
    </source>
</evidence>